<dbReference type="GO" id="GO:0005737">
    <property type="term" value="C:cytoplasm"/>
    <property type="evidence" value="ECO:0007669"/>
    <property type="project" value="TreeGrafter"/>
</dbReference>
<dbReference type="InterPro" id="IPR008927">
    <property type="entry name" value="6-PGluconate_DH-like_C_sf"/>
</dbReference>
<feature type="domain" description="Ketopantoate reductase C-terminal" evidence="6">
    <location>
        <begin position="194"/>
        <end position="318"/>
    </location>
</feature>
<dbReference type="FunFam" id="1.10.1040.10:FF:000017">
    <property type="entry name" value="2-dehydropantoate 2-reductase"/>
    <property type="match status" value="1"/>
</dbReference>
<dbReference type="SUPFAM" id="SSF48179">
    <property type="entry name" value="6-phosphogluconate dehydrogenase C-terminal domain-like"/>
    <property type="match status" value="1"/>
</dbReference>
<dbReference type="PANTHER" id="PTHR21708:SF30">
    <property type="entry name" value="2-DEHYDROPANTOATE 2-REDUCTASE-RELATED"/>
    <property type="match status" value="1"/>
</dbReference>
<dbReference type="GO" id="GO:0008677">
    <property type="term" value="F:2-dehydropantoate 2-reductase activity"/>
    <property type="evidence" value="ECO:0007669"/>
    <property type="project" value="UniProtKB-EC"/>
</dbReference>
<evidence type="ECO:0000259" key="6">
    <source>
        <dbReference type="Pfam" id="PF08546"/>
    </source>
</evidence>
<name>A0A167W931_9HYPO</name>
<reference evidence="7 8" key="1">
    <citation type="journal article" date="2016" name="Genome Biol. Evol.">
        <title>Divergent and convergent evolution of fungal pathogenicity.</title>
        <authorList>
            <person name="Shang Y."/>
            <person name="Xiao G."/>
            <person name="Zheng P."/>
            <person name="Cen K."/>
            <person name="Zhan S."/>
            <person name="Wang C."/>
        </authorList>
    </citation>
    <scope>NUCLEOTIDE SEQUENCE [LARGE SCALE GENOMIC DNA]</scope>
    <source>
        <strain evidence="7 8">RCEF 264</strain>
    </source>
</reference>
<evidence type="ECO:0000259" key="5">
    <source>
        <dbReference type="Pfam" id="PF02558"/>
    </source>
</evidence>
<dbReference type="Gene3D" id="1.10.1040.10">
    <property type="entry name" value="N-(1-d-carboxylethyl)-l-norvaline Dehydrogenase, domain 2"/>
    <property type="match status" value="1"/>
</dbReference>
<dbReference type="OrthoDB" id="4869721at2759"/>
<dbReference type="InterPro" id="IPR013332">
    <property type="entry name" value="KPR_N"/>
</dbReference>
<organism evidence="7 8">
    <name type="scientific">Niveomyces insectorum RCEF 264</name>
    <dbReference type="NCBI Taxonomy" id="1081102"/>
    <lineage>
        <taxon>Eukaryota</taxon>
        <taxon>Fungi</taxon>
        <taxon>Dikarya</taxon>
        <taxon>Ascomycota</taxon>
        <taxon>Pezizomycotina</taxon>
        <taxon>Sordariomycetes</taxon>
        <taxon>Hypocreomycetidae</taxon>
        <taxon>Hypocreales</taxon>
        <taxon>Cordycipitaceae</taxon>
        <taxon>Niveomyces</taxon>
    </lineage>
</organism>
<dbReference type="InterPro" id="IPR013328">
    <property type="entry name" value="6PGD_dom2"/>
</dbReference>
<proteinExistence type="inferred from homology"/>
<comment type="caution">
    <text evidence="7">The sequence shown here is derived from an EMBL/GenBank/DDBJ whole genome shotgun (WGS) entry which is preliminary data.</text>
</comment>
<dbReference type="InterPro" id="IPR013752">
    <property type="entry name" value="KPA_reductase"/>
</dbReference>
<dbReference type="PANTHER" id="PTHR21708">
    <property type="entry name" value="PROBABLE 2-DEHYDROPANTOATE 2-REDUCTASE"/>
    <property type="match status" value="1"/>
</dbReference>
<accession>A0A167W931</accession>
<dbReference type="Pfam" id="PF02558">
    <property type="entry name" value="ApbA"/>
    <property type="match status" value="1"/>
</dbReference>
<sequence length="341" mass="37387">MAGNKARVLVFGTGGVGTMAAYALEIGGKARVTAVLRSNYAAVQKNGMTIDSIEHGHDIKGWRPSESKFTVSLEPFDFVLVTTKNLPEVSPTAGELIEPAVTPGTTAIVLSQNGLNIEKPFVSRFPRNPIISSISTIGATEKPHGVVLHNDTDEQKIGPFHNPGVAPEVAEAAARRYVEIYNACGKLSIVYEHDVLKTRWRKLIYNASFNSVATLLRMDTTRMRMAQHVIDDLIKPIMREIIAAGNAAGADLDPGLANTIVFSDPEEAFFSPSMLQDMEKGNLMEIEVIVGEPLREGEARGVPMPTLKVIYGLLRGLQVRIKEQRGLWEPKFEPGNPYKRR</sequence>
<evidence type="ECO:0000313" key="7">
    <source>
        <dbReference type="EMBL" id="OAA63487.1"/>
    </source>
</evidence>
<keyword evidence="2 4" id="KW-0521">NADP</keyword>
<dbReference type="AlphaFoldDB" id="A0A167W931"/>
<evidence type="ECO:0000256" key="4">
    <source>
        <dbReference type="RuleBase" id="RU362068"/>
    </source>
</evidence>
<keyword evidence="3 4" id="KW-0560">Oxidoreductase</keyword>
<dbReference type="Pfam" id="PF08546">
    <property type="entry name" value="ApbA_C"/>
    <property type="match status" value="1"/>
</dbReference>
<evidence type="ECO:0000256" key="2">
    <source>
        <dbReference type="ARBA" id="ARBA00022857"/>
    </source>
</evidence>
<dbReference type="SUPFAM" id="SSF51735">
    <property type="entry name" value="NAD(P)-binding Rossmann-fold domains"/>
    <property type="match status" value="1"/>
</dbReference>
<protein>
    <recommendedName>
        <fullName evidence="4">2-dehydropantoate 2-reductase</fullName>
        <ecNumber evidence="4">1.1.1.169</ecNumber>
    </recommendedName>
    <alternativeName>
        <fullName evidence="4">Ketopantoate reductase</fullName>
    </alternativeName>
</protein>
<dbReference type="Gene3D" id="3.40.50.720">
    <property type="entry name" value="NAD(P)-binding Rossmann-like Domain"/>
    <property type="match status" value="1"/>
</dbReference>
<dbReference type="STRING" id="1081102.A0A167W931"/>
<dbReference type="InterPro" id="IPR003710">
    <property type="entry name" value="ApbA"/>
</dbReference>
<dbReference type="InterPro" id="IPR036291">
    <property type="entry name" value="NAD(P)-bd_dom_sf"/>
</dbReference>
<comment type="similarity">
    <text evidence="1 4">Belongs to the ketopantoate reductase family.</text>
</comment>
<dbReference type="EC" id="1.1.1.169" evidence="4"/>
<dbReference type="GO" id="GO:0015940">
    <property type="term" value="P:pantothenate biosynthetic process"/>
    <property type="evidence" value="ECO:0007669"/>
    <property type="project" value="InterPro"/>
</dbReference>
<evidence type="ECO:0000256" key="3">
    <source>
        <dbReference type="ARBA" id="ARBA00023002"/>
    </source>
</evidence>
<evidence type="ECO:0000256" key="1">
    <source>
        <dbReference type="ARBA" id="ARBA00007870"/>
    </source>
</evidence>
<dbReference type="NCBIfam" id="TIGR00745">
    <property type="entry name" value="apbA_panE"/>
    <property type="match status" value="1"/>
</dbReference>
<feature type="domain" description="Ketopantoate reductase N-terminal" evidence="5">
    <location>
        <begin position="8"/>
        <end position="161"/>
    </location>
</feature>
<dbReference type="InterPro" id="IPR051402">
    <property type="entry name" value="KPR-Related"/>
</dbReference>
<gene>
    <name evidence="7" type="ORF">SPI_03650</name>
</gene>
<comment type="function">
    <text evidence="4">Catalyzes the NADPH-dependent reduction of ketopantoate into pantoic acid.</text>
</comment>
<dbReference type="Proteomes" id="UP000076874">
    <property type="component" value="Unassembled WGS sequence"/>
</dbReference>
<evidence type="ECO:0000313" key="8">
    <source>
        <dbReference type="Proteomes" id="UP000076874"/>
    </source>
</evidence>
<dbReference type="EMBL" id="AZHD01000005">
    <property type="protein sequence ID" value="OAA63487.1"/>
    <property type="molecule type" value="Genomic_DNA"/>
</dbReference>
<keyword evidence="8" id="KW-1185">Reference proteome</keyword>
<comment type="catalytic activity">
    <reaction evidence="4">
        <text>(R)-pantoate + NADP(+) = 2-dehydropantoate + NADPH + H(+)</text>
        <dbReference type="Rhea" id="RHEA:16233"/>
        <dbReference type="ChEBI" id="CHEBI:11561"/>
        <dbReference type="ChEBI" id="CHEBI:15378"/>
        <dbReference type="ChEBI" id="CHEBI:15980"/>
        <dbReference type="ChEBI" id="CHEBI:57783"/>
        <dbReference type="ChEBI" id="CHEBI:58349"/>
        <dbReference type="EC" id="1.1.1.169"/>
    </reaction>
</comment>